<feature type="transmembrane region" description="Helical" evidence="1">
    <location>
        <begin position="400"/>
        <end position="416"/>
    </location>
</feature>
<comment type="caution">
    <text evidence="4">The sequence shown here is derived from an EMBL/GenBank/DDBJ whole genome shotgun (WGS) entry which is preliminary data.</text>
</comment>
<dbReference type="SUPFAM" id="SSF53756">
    <property type="entry name" value="UDP-Glycosyltransferase/glycogen phosphorylase"/>
    <property type="match status" value="2"/>
</dbReference>
<dbReference type="Gene3D" id="3.40.50.2000">
    <property type="entry name" value="Glycogen Phosphorylase B"/>
    <property type="match status" value="4"/>
</dbReference>
<feature type="transmembrane region" description="Helical" evidence="1">
    <location>
        <begin position="94"/>
        <end position="121"/>
    </location>
</feature>
<dbReference type="EMBL" id="PEZY01000012">
    <property type="protein sequence ID" value="PIS05822.1"/>
    <property type="molecule type" value="Genomic_DNA"/>
</dbReference>
<reference evidence="5" key="1">
    <citation type="submission" date="2017-09" db="EMBL/GenBank/DDBJ databases">
        <title>Depth-based differentiation of microbial function through sediment-hosted aquifers and enrichment of novel symbionts in the deep terrestrial subsurface.</title>
        <authorList>
            <person name="Probst A.J."/>
            <person name="Ladd B."/>
            <person name="Jarett J.K."/>
            <person name="Geller-Mcgrath D.E."/>
            <person name="Sieber C.M.K."/>
            <person name="Emerson J.B."/>
            <person name="Anantharaman K."/>
            <person name="Thomas B.C."/>
            <person name="Malmstrom R."/>
            <person name="Stieglmeier M."/>
            <person name="Klingl A."/>
            <person name="Woyke T."/>
            <person name="Ryan C.M."/>
            <person name="Banfield J.F."/>
        </authorList>
    </citation>
    <scope>NUCLEOTIDE SEQUENCE [LARGE SCALE GENOMIC DNA]</scope>
</reference>
<proteinExistence type="predicted"/>
<dbReference type="Pfam" id="PF00534">
    <property type="entry name" value="Glycos_transf_1"/>
    <property type="match status" value="2"/>
</dbReference>
<dbReference type="PANTHER" id="PTHR45947:SF3">
    <property type="entry name" value="SULFOQUINOVOSYL TRANSFERASE SQD2"/>
    <property type="match status" value="1"/>
</dbReference>
<dbReference type="InterPro" id="IPR050194">
    <property type="entry name" value="Glycosyltransferase_grp1"/>
</dbReference>
<feature type="domain" description="Glycosyl transferase family 1" evidence="2">
    <location>
        <begin position="1001"/>
        <end position="1169"/>
    </location>
</feature>
<dbReference type="InterPro" id="IPR001296">
    <property type="entry name" value="Glyco_trans_1"/>
</dbReference>
<dbReference type="GO" id="GO:0016757">
    <property type="term" value="F:glycosyltransferase activity"/>
    <property type="evidence" value="ECO:0007669"/>
    <property type="project" value="InterPro"/>
</dbReference>
<feature type="transmembrane region" description="Helical" evidence="1">
    <location>
        <begin position="222"/>
        <end position="241"/>
    </location>
</feature>
<evidence type="ECO:0000256" key="1">
    <source>
        <dbReference type="SAM" id="Phobius"/>
    </source>
</evidence>
<feature type="transmembrane region" description="Helical" evidence="1">
    <location>
        <begin position="133"/>
        <end position="152"/>
    </location>
</feature>
<gene>
    <name evidence="4" type="ORF">COT80_03590</name>
</gene>
<feature type="transmembrane region" description="Helical" evidence="1">
    <location>
        <begin position="373"/>
        <end position="394"/>
    </location>
</feature>
<name>A0A2H0W378_9BACT</name>
<feature type="transmembrane region" description="Helical" evidence="1">
    <location>
        <begin position="158"/>
        <end position="176"/>
    </location>
</feature>
<keyword evidence="1" id="KW-1133">Transmembrane helix</keyword>
<protein>
    <recommendedName>
        <fullName evidence="6">Glycosyl transferase family 1 domain-containing protein</fullName>
    </recommendedName>
</protein>
<feature type="domain" description="Glycosyltransferase RgtA/B/C/D-like" evidence="3">
    <location>
        <begin position="85"/>
        <end position="232"/>
    </location>
</feature>
<feature type="transmembrane region" description="Helical" evidence="1">
    <location>
        <begin position="183"/>
        <end position="216"/>
    </location>
</feature>
<accession>A0A2H0W378</accession>
<feature type="transmembrane region" description="Helical" evidence="1">
    <location>
        <begin position="12"/>
        <end position="31"/>
    </location>
</feature>
<dbReference type="Proteomes" id="UP000229056">
    <property type="component" value="Unassembled WGS sequence"/>
</dbReference>
<dbReference type="InterPro" id="IPR038731">
    <property type="entry name" value="RgtA/B/C-like"/>
</dbReference>
<evidence type="ECO:0000259" key="2">
    <source>
        <dbReference type="Pfam" id="PF00534"/>
    </source>
</evidence>
<sequence length="1193" mass="135452">MIKGLVKKHKVIIIIFLLSLFLRLLTFGLLIDNYGTGSFYLANNTEVLDGNDTQHYVIIASNISEHGVYSRFINEPFEPDSLRTPLLPLYFLPFIHFLGFSSVWLAMLLLVIILSAIPVEAYYLAKLFLSNKLSLVAGLLVALQPLMIYFTSITEPDMLMIFLFLLVIYHFCLYYINNTSKNLLLSALLLGLMTLAKPVGIYIAVILVIFVALKIIKNKKVFLNLFLFIFIFGLIISPWLYRNYQVFGTVDISAIKSTNLYLYYTVGFEKNNEVLPVDLGERQPVKNIKYQKEYVSLAVDRILNQPIAYTMHHLIGTLRSMLAGDLQEIYHKGHSNILPFSLDLEGRVNITDSLQSGKLLVVIKSILLNFNLLLRYLILTILYILVAFGWLMSYKSNKKTFVLFTMFGVLIAYFFLSSGPFVSPKYRLPIMPLLLIMSLYTFSNMKKNKINDKKIVIASGTYLPEISGQSTFVDNFKKNLPADYELVIVAYGNKTEVVNNNIYYIKRNIFRHLNYYLTIRNQAKDAVIIYAQDLVSSGLPAALAKRSSNYLVVRIGGDFLWEKMVNTGKTEVPISQYYQQPKSLLEKLYLKLYHYVINKSDKLIFNTPWPQKWYADYFNISINKISVIQNPFTINNKIDVNDSVIGDEIIYAGRFIPLKNLERLIEAFKKIKTDKKLVIIGAGPQYNDLQKLAASDQRIAIVDKMNQAQLWQRIAKSYLFILPSISEFNPNVAIEALSLHKPVILTKEVGLSDDLKSKFVLADPLSVDSIEKQIEYLLNGENYKNFLDNLSIGDLSYDWSKVMSEHIEVFNSIINQINVLNIGTDRGLAGGKKLGDAIARHRAYGEHVDNLDIITYSSSRDNLLGLKISDNVTGYATNSLFKIFFVFDVIKIFRKINKQHKINIVVCQDPFVPALAGLFLKIFYHVKLQINFHGDFWQNKNWLKENPINFIFLLISKFTVPFADAIRVMSDGQKLKLGSYAKKARVISTPVDIKKILDSSQTVSSEGALMVLHVGRDDKVKDYDTLLKSWNIINTDLNTDKKKRVMFYQSGADQELDKAKAALGQAGLDINIIKLGRKDHDSLIKYYNQANVVMLSSTSESFGKVLIEASAAGKPVVSTSTTGAKEIIVDQKNGYLVPIGDANGLAEKIIYLLENSDKAKAMGETGREMVVKKYGHNTEKIIKLWQDIIKNNI</sequence>
<dbReference type="CDD" id="cd03801">
    <property type="entry name" value="GT4_PimA-like"/>
    <property type="match status" value="2"/>
</dbReference>
<dbReference type="PANTHER" id="PTHR45947">
    <property type="entry name" value="SULFOQUINOVOSYL TRANSFERASE SQD2"/>
    <property type="match status" value="1"/>
</dbReference>
<evidence type="ECO:0000313" key="5">
    <source>
        <dbReference type="Proteomes" id="UP000229056"/>
    </source>
</evidence>
<keyword evidence="1" id="KW-0812">Transmembrane</keyword>
<dbReference type="AlphaFoldDB" id="A0A2H0W378"/>
<evidence type="ECO:0000313" key="4">
    <source>
        <dbReference type="EMBL" id="PIS05822.1"/>
    </source>
</evidence>
<evidence type="ECO:0000259" key="3">
    <source>
        <dbReference type="Pfam" id="PF13231"/>
    </source>
</evidence>
<keyword evidence="1" id="KW-0472">Membrane</keyword>
<organism evidence="4 5">
    <name type="scientific">Candidatus Buchananbacteria bacterium CG10_big_fil_rev_8_21_14_0_10_33_19</name>
    <dbReference type="NCBI Taxonomy" id="1974525"/>
    <lineage>
        <taxon>Bacteria</taxon>
        <taxon>Candidatus Buchananiibacteriota</taxon>
    </lineage>
</organism>
<evidence type="ECO:0008006" key="6">
    <source>
        <dbReference type="Google" id="ProtNLM"/>
    </source>
</evidence>
<dbReference type="Pfam" id="PF13231">
    <property type="entry name" value="PMT_2"/>
    <property type="match status" value="1"/>
</dbReference>
<feature type="domain" description="Glycosyl transferase family 1" evidence="2">
    <location>
        <begin position="648"/>
        <end position="784"/>
    </location>
</feature>